<keyword evidence="4 6" id="KW-1133">Transmembrane helix</keyword>
<dbReference type="InterPro" id="IPR000620">
    <property type="entry name" value="EamA_dom"/>
</dbReference>
<feature type="transmembrane region" description="Helical" evidence="6">
    <location>
        <begin position="34"/>
        <end position="51"/>
    </location>
</feature>
<evidence type="ECO:0000256" key="2">
    <source>
        <dbReference type="ARBA" id="ARBA00007362"/>
    </source>
</evidence>
<comment type="subcellular location">
    <subcellularLocation>
        <location evidence="1">Endomembrane system</location>
        <topology evidence="1">Multi-pass membrane protein</topology>
    </subcellularLocation>
</comment>
<feature type="transmembrane region" description="Helical" evidence="6">
    <location>
        <begin position="213"/>
        <end position="233"/>
    </location>
</feature>
<dbReference type="KEGG" id="pswu:SY83_07525"/>
<feature type="transmembrane region" description="Helical" evidence="6">
    <location>
        <begin position="63"/>
        <end position="83"/>
    </location>
</feature>
<evidence type="ECO:0000256" key="6">
    <source>
        <dbReference type="SAM" id="Phobius"/>
    </source>
</evidence>
<sequence>MWFIAAIGSAVLFGTAGFFMKVSQMKQGSMPHMLLGLYTAGSVGFLVNAWVEGSLDWGNGEYWLAGLIIGVGSAFGNVVFMKALDHGPASLTSPLMNLNILVVVLLSTVVYHEPVGLFESIGVVLLLGGAVLLSMRRGGSDSSVSPLWFVLVMLAVLLFAIRNGGLKVTAALGLENTPILFISYFLSVFWFAFAARRLRLRGETTAITRKTGWIWGLLTGLFSYGGLQLYSLALQNWKASIVAPIFSANGLIMVLGSTWIYKERLTGKQKIALMLLLAGLITIRL</sequence>
<feature type="transmembrane region" description="Helical" evidence="6">
    <location>
        <begin position="95"/>
        <end position="111"/>
    </location>
</feature>
<feature type="transmembrane region" description="Helical" evidence="6">
    <location>
        <begin position="147"/>
        <end position="165"/>
    </location>
</feature>
<dbReference type="Proteomes" id="UP000076927">
    <property type="component" value="Chromosome"/>
</dbReference>
<dbReference type="EMBL" id="CP011388">
    <property type="protein sequence ID" value="ANE48785.1"/>
    <property type="molecule type" value="Genomic_DNA"/>
</dbReference>
<evidence type="ECO:0000313" key="8">
    <source>
        <dbReference type="EMBL" id="ANE48785.1"/>
    </source>
</evidence>
<reference evidence="8 9" key="1">
    <citation type="submission" date="2015-01" db="EMBL/GenBank/DDBJ databases">
        <title>Paenibacillus swuensis/DY6/whole genome sequencing.</title>
        <authorList>
            <person name="Kim M.K."/>
            <person name="Srinivasan S."/>
            <person name="Lee J.-J."/>
        </authorList>
    </citation>
    <scope>NUCLEOTIDE SEQUENCE [LARGE SCALE GENOMIC DNA]</scope>
    <source>
        <strain evidence="8 9">DY6</strain>
    </source>
</reference>
<feature type="transmembrane region" description="Helical" evidence="6">
    <location>
        <begin position="6"/>
        <end position="22"/>
    </location>
</feature>
<keyword evidence="5 6" id="KW-0472">Membrane</keyword>
<feature type="domain" description="EamA" evidence="7">
    <location>
        <begin position="150"/>
        <end position="283"/>
    </location>
</feature>
<dbReference type="PANTHER" id="PTHR32322">
    <property type="entry name" value="INNER MEMBRANE TRANSPORTER"/>
    <property type="match status" value="1"/>
</dbReference>
<evidence type="ECO:0000259" key="7">
    <source>
        <dbReference type="Pfam" id="PF00892"/>
    </source>
</evidence>
<accession>A0A172TNZ4</accession>
<dbReference type="PATRIC" id="fig|1178515.4.peg.1490"/>
<organism evidence="8 9">
    <name type="scientific">Paenibacillus swuensis</name>
    <dbReference type="NCBI Taxonomy" id="1178515"/>
    <lineage>
        <taxon>Bacteria</taxon>
        <taxon>Bacillati</taxon>
        <taxon>Bacillota</taxon>
        <taxon>Bacilli</taxon>
        <taxon>Bacillales</taxon>
        <taxon>Paenibacillaceae</taxon>
        <taxon>Paenibacillus</taxon>
    </lineage>
</organism>
<evidence type="ECO:0000256" key="4">
    <source>
        <dbReference type="ARBA" id="ARBA00022989"/>
    </source>
</evidence>
<dbReference type="SUPFAM" id="SSF103481">
    <property type="entry name" value="Multidrug resistance efflux transporter EmrE"/>
    <property type="match status" value="2"/>
</dbReference>
<name>A0A172TNZ4_9BACL</name>
<dbReference type="InterPro" id="IPR050638">
    <property type="entry name" value="AA-Vitamin_Transporters"/>
</dbReference>
<comment type="similarity">
    <text evidence="2">Belongs to the EamA transporter family.</text>
</comment>
<dbReference type="PANTHER" id="PTHR32322:SF2">
    <property type="entry name" value="EAMA DOMAIN-CONTAINING PROTEIN"/>
    <property type="match status" value="1"/>
</dbReference>
<gene>
    <name evidence="8" type="ORF">SY83_07525</name>
</gene>
<evidence type="ECO:0000313" key="9">
    <source>
        <dbReference type="Proteomes" id="UP000076927"/>
    </source>
</evidence>
<dbReference type="InterPro" id="IPR037185">
    <property type="entry name" value="EmrE-like"/>
</dbReference>
<feature type="transmembrane region" description="Helical" evidence="6">
    <location>
        <begin position="239"/>
        <end position="261"/>
    </location>
</feature>
<dbReference type="AlphaFoldDB" id="A0A172TNZ4"/>
<evidence type="ECO:0000256" key="1">
    <source>
        <dbReference type="ARBA" id="ARBA00004127"/>
    </source>
</evidence>
<feature type="transmembrane region" description="Helical" evidence="6">
    <location>
        <begin position="177"/>
        <end position="193"/>
    </location>
</feature>
<dbReference type="Gene3D" id="1.10.3730.20">
    <property type="match status" value="2"/>
</dbReference>
<proteinExistence type="inferred from homology"/>
<feature type="domain" description="EamA" evidence="7">
    <location>
        <begin position="2"/>
        <end position="134"/>
    </location>
</feature>
<dbReference type="GO" id="GO:0016020">
    <property type="term" value="C:membrane"/>
    <property type="evidence" value="ECO:0007669"/>
    <property type="project" value="UniProtKB-SubCell"/>
</dbReference>
<protein>
    <recommendedName>
        <fullName evidence="7">EamA domain-containing protein</fullName>
    </recommendedName>
</protein>
<keyword evidence="3 6" id="KW-0812">Transmembrane</keyword>
<evidence type="ECO:0000256" key="3">
    <source>
        <dbReference type="ARBA" id="ARBA00022692"/>
    </source>
</evidence>
<dbReference type="STRING" id="1178515.SY83_07525"/>
<evidence type="ECO:0000256" key="5">
    <source>
        <dbReference type="ARBA" id="ARBA00023136"/>
    </source>
</evidence>
<keyword evidence="9" id="KW-1185">Reference proteome</keyword>
<feature type="transmembrane region" description="Helical" evidence="6">
    <location>
        <begin position="117"/>
        <end position="135"/>
    </location>
</feature>
<dbReference type="OrthoDB" id="9806718at2"/>
<dbReference type="Pfam" id="PF00892">
    <property type="entry name" value="EamA"/>
    <property type="match status" value="2"/>
</dbReference>